<gene>
    <name evidence="1" type="ORF">T03_16266</name>
</gene>
<dbReference type="EMBL" id="JYDI01000426">
    <property type="protein sequence ID" value="KRY45029.1"/>
    <property type="molecule type" value="Genomic_DNA"/>
</dbReference>
<accession>A0A0V1C6Y0</accession>
<protein>
    <submittedName>
        <fullName evidence="1">Uncharacterized protein</fullName>
    </submittedName>
</protein>
<sequence length="171" mass="19777">MMHPRPAYPKSIHNYNRSTRIYNSSERNTRPPPYHHPPRVVNHIVISYTNHYAIHTRPPPSITHQFLYTCRPLIPQWDPPSPTTHQETIQSCVPERQFLSQSCTVVFPPAYIPSFIKSSIPDSHSTKPIQSVIPLPAHPTYIHTDSPTQHSIRPSVLRTLLLFSNYNNLWC</sequence>
<keyword evidence="2" id="KW-1185">Reference proteome</keyword>
<dbReference type="AlphaFoldDB" id="A0A0V1C6Y0"/>
<evidence type="ECO:0000313" key="1">
    <source>
        <dbReference type="EMBL" id="KRY45029.1"/>
    </source>
</evidence>
<name>A0A0V1C6Y0_TRIBR</name>
<proteinExistence type="predicted"/>
<dbReference type="Proteomes" id="UP000054653">
    <property type="component" value="Unassembled WGS sequence"/>
</dbReference>
<organism evidence="1 2">
    <name type="scientific">Trichinella britovi</name>
    <name type="common">Parasitic roundworm</name>
    <dbReference type="NCBI Taxonomy" id="45882"/>
    <lineage>
        <taxon>Eukaryota</taxon>
        <taxon>Metazoa</taxon>
        <taxon>Ecdysozoa</taxon>
        <taxon>Nematoda</taxon>
        <taxon>Enoplea</taxon>
        <taxon>Dorylaimia</taxon>
        <taxon>Trichinellida</taxon>
        <taxon>Trichinellidae</taxon>
        <taxon>Trichinella</taxon>
    </lineage>
</organism>
<reference evidence="1 2" key="1">
    <citation type="submission" date="2015-01" db="EMBL/GenBank/DDBJ databases">
        <title>Evolution of Trichinella species and genotypes.</title>
        <authorList>
            <person name="Korhonen P.K."/>
            <person name="Edoardo P."/>
            <person name="Giuseppe L.R."/>
            <person name="Gasser R.B."/>
        </authorList>
    </citation>
    <scope>NUCLEOTIDE SEQUENCE [LARGE SCALE GENOMIC DNA]</scope>
    <source>
        <strain evidence="1">ISS120</strain>
    </source>
</reference>
<comment type="caution">
    <text evidence="1">The sequence shown here is derived from an EMBL/GenBank/DDBJ whole genome shotgun (WGS) entry which is preliminary data.</text>
</comment>
<evidence type="ECO:0000313" key="2">
    <source>
        <dbReference type="Proteomes" id="UP000054653"/>
    </source>
</evidence>